<dbReference type="InterPro" id="IPR025559">
    <property type="entry name" value="Eis_dom"/>
</dbReference>
<dbReference type="Pfam" id="PF13530">
    <property type="entry name" value="SCP2_2"/>
    <property type="match status" value="1"/>
</dbReference>
<evidence type="ECO:0000259" key="5">
    <source>
        <dbReference type="PROSITE" id="PS51186"/>
    </source>
</evidence>
<dbReference type="AlphaFoldDB" id="A0A918FCV5"/>
<dbReference type="Pfam" id="PF17668">
    <property type="entry name" value="Acetyltransf_17"/>
    <property type="match status" value="1"/>
</dbReference>
<dbReference type="GO" id="GO:0034069">
    <property type="term" value="F:aminoglycoside N-acetyltransferase activity"/>
    <property type="evidence" value="ECO:0007669"/>
    <property type="project" value="TreeGrafter"/>
</dbReference>
<proteinExistence type="inferred from homology"/>
<accession>A0A918FCV5</accession>
<dbReference type="Gene3D" id="3.40.630.30">
    <property type="match status" value="2"/>
</dbReference>
<keyword evidence="7" id="KW-1185">Reference proteome</keyword>
<comment type="subunit">
    <text evidence="4">Homohexamer; trimer of dimers.</text>
</comment>
<organism evidence="6 7">
    <name type="scientific">Agromyces mediolanus</name>
    <name type="common">Corynebacterium mediolanum</name>
    <dbReference type="NCBI Taxonomy" id="41986"/>
    <lineage>
        <taxon>Bacteria</taxon>
        <taxon>Bacillati</taxon>
        <taxon>Actinomycetota</taxon>
        <taxon>Actinomycetes</taxon>
        <taxon>Micrococcales</taxon>
        <taxon>Microbacteriaceae</taxon>
        <taxon>Agromyces</taxon>
    </lineage>
</organism>
<dbReference type="InterPro" id="IPR016181">
    <property type="entry name" value="Acyl_CoA_acyltransferase"/>
</dbReference>
<evidence type="ECO:0000313" key="7">
    <source>
        <dbReference type="Proteomes" id="UP000610303"/>
    </source>
</evidence>
<sequence>MAGVSSDFRAFPADPATAARLGGLGLDYRVLSPDDREALAAWSAAEHRGFHHPRPTPETLEREGALLQERRVQGVYDPALDDATPVATVASWPTGLSVPGGRSVDGWAVAGVTVAPTHRRRGIARAMMQAELANAVTAGAAVAMLTATEATLYGRYGYAPAARAATLEIDRRRVEWAGAEAPGRVRFVTDAAAFRRTAGQIVRRQVARTPGEIDRWPALVDRVLGLEDPDGETARATRVARYDDERGQAQGFVSYRITRDGMGAGVLEFDFLAAASDDAEAALWRFLLEQDFVSTVRARLRSVDEPLRWLLADQRAITTTVGDHLWLRILDPVAALEARRYEGPGSLVLELDDPLGHAAGRYALEVSARGVAEVQRLDGGADASSASRATTAPTRRSKPAHGLRLGVDALAAMYLGDARASLLARAGRVEETGPGSLAVADRLFATNRAPRLSIWF</sequence>
<reference evidence="6" key="2">
    <citation type="submission" date="2020-09" db="EMBL/GenBank/DDBJ databases">
        <authorList>
            <person name="Sun Q."/>
            <person name="Ohkuma M."/>
        </authorList>
    </citation>
    <scope>NUCLEOTIDE SEQUENCE</scope>
    <source>
        <strain evidence="6">JCM 3346</strain>
    </source>
</reference>
<dbReference type="InterPro" id="IPR036527">
    <property type="entry name" value="SCP2_sterol-bd_dom_sf"/>
</dbReference>
<dbReference type="PANTHER" id="PTHR37817">
    <property type="entry name" value="N-ACETYLTRANSFERASE EIS"/>
    <property type="match status" value="1"/>
</dbReference>
<dbReference type="InterPro" id="IPR051554">
    <property type="entry name" value="Acetyltransferase_Eis"/>
</dbReference>
<keyword evidence="3 4" id="KW-0012">Acyltransferase</keyword>
<dbReference type="InterPro" id="IPR022902">
    <property type="entry name" value="NAcTrfase_Eis"/>
</dbReference>
<dbReference type="CDD" id="cd04301">
    <property type="entry name" value="NAT_SF"/>
    <property type="match status" value="1"/>
</dbReference>
<comment type="similarity">
    <text evidence="1 4">Belongs to the acetyltransferase Eis family.</text>
</comment>
<dbReference type="Pfam" id="PF13527">
    <property type="entry name" value="Acetyltransf_9"/>
    <property type="match status" value="1"/>
</dbReference>
<feature type="binding site" evidence="4">
    <location>
        <begin position="148"/>
        <end position="149"/>
    </location>
    <ligand>
        <name>acetyl-CoA</name>
        <dbReference type="ChEBI" id="CHEBI:57288"/>
    </ligand>
</feature>
<evidence type="ECO:0000256" key="4">
    <source>
        <dbReference type="HAMAP-Rule" id="MF_01812"/>
    </source>
</evidence>
<feature type="domain" description="N-acetyltransferase" evidence="5">
    <location>
        <begin position="26"/>
        <end position="175"/>
    </location>
</feature>
<dbReference type="Gene3D" id="3.30.1050.10">
    <property type="entry name" value="SCP2 sterol-binding domain"/>
    <property type="match status" value="1"/>
</dbReference>
<dbReference type="SUPFAM" id="SSF55729">
    <property type="entry name" value="Acyl-CoA N-acyltransferases (Nat)"/>
    <property type="match status" value="1"/>
</dbReference>
<evidence type="ECO:0000256" key="1">
    <source>
        <dbReference type="ARBA" id="ARBA00009213"/>
    </source>
</evidence>
<evidence type="ECO:0000313" key="6">
    <source>
        <dbReference type="EMBL" id="GGR31519.1"/>
    </source>
</evidence>
<evidence type="ECO:0000256" key="2">
    <source>
        <dbReference type="ARBA" id="ARBA00022679"/>
    </source>
</evidence>
<reference evidence="6" key="1">
    <citation type="journal article" date="2014" name="Int. J. Syst. Evol. Microbiol.">
        <title>Complete genome sequence of Corynebacterium casei LMG S-19264T (=DSM 44701T), isolated from a smear-ripened cheese.</title>
        <authorList>
            <consortium name="US DOE Joint Genome Institute (JGI-PGF)"/>
            <person name="Walter F."/>
            <person name="Albersmeier A."/>
            <person name="Kalinowski J."/>
            <person name="Ruckert C."/>
        </authorList>
    </citation>
    <scope>NUCLEOTIDE SEQUENCE</scope>
    <source>
        <strain evidence="6">JCM 3346</strain>
    </source>
</reference>
<feature type="active site" description="Proton donor" evidence="4">
    <location>
        <position position="153"/>
    </location>
</feature>
<dbReference type="HAMAP" id="MF_01812">
    <property type="entry name" value="Eis"/>
    <property type="match status" value="1"/>
</dbReference>
<feature type="active site" description="Proton acceptor; via carboxylate" evidence="4">
    <location>
        <position position="456"/>
    </location>
</feature>
<dbReference type="PROSITE" id="PS51186">
    <property type="entry name" value="GNAT"/>
    <property type="match status" value="1"/>
</dbReference>
<comment type="caution">
    <text evidence="6">The sequence shown here is derived from an EMBL/GenBank/DDBJ whole genome shotgun (WGS) entry which is preliminary data.</text>
</comment>
<name>A0A918FCV5_AGRME</name>
<dbReference type="PANTHER" id="PTHR37817:SF1">
    <property type="entry name" value="N-ACETYLTRANSFERASE EIS"/>
    <property type="match status" value="1"/>
</dbReference>
<dbReference type="InterPro" id="IPR041380">
    <property type="entry name" value="Acetyltransf_17"/>
</dbReference>
<feature type="binding site" evidence="4">
    <location>
        <begin position="112"/>
        <end position="114"/>
    </location>
    <ligand>
        <name>acetyl-CoA</name>
        <dbReference type="ChEBI" id="CHEBI:57288"/>
    </ligand>
</feature>
<dbReference type="GO" id="GO:0030649">
    <property type="term" value="P:aminoglycoside antibiotic catabolic process"/>
    <property type="evidence" value="ECO:0007669"/>
    <property type="project" value="TreeGrafter"/>
</dbReference>
<gene>
    <name evidence="6" type="ORF">GCM10010196_27260</name>
</gene>
<dbReference type="InterPro" id="IPR000182">
    <property type="entry name" value="GNAT_dom"/>
</dbReference>
<keyword evidence="2 4" id="KW-0808">Transferase</keyword>
<dbReference type="SUPFAM" id="SSF55718">
    <property type="entry name" value="SCP-like"/>
    <property type="match status" value="1"/>
</dbReference>
<dbReference type="EMBL" id="BMRJ01000002">
    <property type="protein sequence ID" value="GGR31519.1"/>
    <property type="molecule type" value="Genomic_DNA"/>
</dbReference>
<evidence type="ECO:0000256" key="3">
    <source>
        <dbReference type="ARBA" id="ARBA00023315"/>
    </source>
</evidence>
<protein>
    <submittedName>
        <fullName evidence="6">UPF0256 protein</fullName>
    </submittedName>
</protein>
<feature type="binding site" evidence="4">
    <location>
        <begin position="120"/>
        <end position="125"/>
    </location>
    <ligand>
        <name>acetyl-CoA</name>
        <dbReference type="ChEBI" id="CHEBI:57288"/>
    </ligand>
</feature>
<dbReference type="Proteomes" id="UP000610303">
    <property type="component" value="Unassembled WGS sequence"/>
</dbReference>